<protein>
    <submittedName>
        <fullName evidence="1">Uncharacterized protein</fullName>
    </submittedName>
</protein>
<proteinExistence type="predicted"/>
<feature type="non-terminal residue" evidence="1">
    <location>
        <position position="81"/>
    </location>
</feature>
<name>A0A9Q0BS07_9MUSC</name>
<evidence type="ECO:0000313" key="1">
    <source>
        <dbReference type="EMBL" id="KAI8042602.1"/>
    </source>
</evidence>
<organism evidence="1 2">
    <name type="scientific">Drosophila gunungcola</name>
    <name type="common">fruit fly</name>
    <dbReference type="NCBI Taxonomy" id="103775"/>
    <lineage>
        <taxon>Eukaryota</taxon>
        <taxon>Metazoa</taxon>
        <taxon>Ecdysozoa</taxon>
        <taxon>Arthropoda</taxon>
        <taxon>Hexapoda</taxon>
        <taxon>Insecta</taxon>
        <taxon>Pterygota</taxon>
        <taxon>Neoptera</taxon>
        <taxon>Endopterygota</taxon>
        <taxon>Diptera</taxon>
        <taxon>Brachycera</taxon>
        <taxon>Muscomorpha</taxon>
        <taxon>Ephydroidea</taxon>
        <taxon>Drosophilidae</taxon>
        <taxon>Drosophila</taxon>
        <taxon>Sophophora</taxon>
    </lineage>
</organism>
<reference evidence="1" key="1">
    <citation type="journal article" date="2023" name="Genome Biol. Evol.">
        <title>Long-read-based Genome Assembly of Drosophila gunungcola Reveals Fewer Chemosensory Genes in Flower-breeding Species.</title>
        <authorList>
            <person name="Negi A."/>
            <person name="Liao B.Y."/>
            <person name="Yeh S.D."/>
        </authorList>
    </citation>
    <scope>NUCLEOTIDE SEQUENCE</scope>
    <source>
        <strain evidence="1">Sukarami</strain>
    </source>
</reference>
<dbReference type="EMBL" id="JAMKOV010000002">
    <property type="protein sequence ID" value="KAI8042602.1"/>
    <property type="molecule type" value="Genomic_DNA"/>
</dbReference>
<comment type="caution">
    <text evidence="1">The sequence shown here is derived from an EMBL/GenBank/DDBJ whole genome shotgun (WGS) entry which is preliminary data.</text>
</comment>
<dbReference type="Proteomes" id="UP001059596">
    <property type="component" value="Unassembled WGS sequence"/>
</dbReference>
<sequence>SPIIFLDSTLHCSDNKVLVEYIVSSAIVQFNNNSLVWRDGSNSLPASKFCIEALYDFDAPATRKVSDQKYLVRGSSFVCVP</sequence>
<dbReference type="AlphaFoldDB" id="A0A9Q0BS07"/>
<gene>
    <name evidence="1" type="ORF">M5D96_003915</name>
</gene>
<accession>A0A9Q0BS07</accession>
<evidence type="ECO:0000313" key="2">
    <source>
        <dbReference type="Proteomes" id="UP001059596"/>
    </source>
</evidence>
<keyword evidence="2" id="KW-1185">Reference proteome</keyword>